<dbReference type="PANTHER" id="PTHR13847:SF281">
    <property type="entry name" value="FAD DEPENDENT OXIDOREDUCTASE DOMAIN-CONTAINING PROTEIN"/>
    <property type="match status" value="1"/>
</dbReference>
<gene>
    <name evidence="3" type="ORF">ACFOW6_11860</name>
</gene>
<dbReference type="Pfam" id="PF01266">
    <property type="entry name" value="DAO"/>
    <property type="match status" value="1"/>
</dbReference>
<evidence type="ECO:0000313" key="3">
    <source>
        <dbReference type="EMBL" id="MFC4352235.1"/>
    </source>
</evidence>
<accession>A0ABV8ULW9</accession>
<reference evidence="4" key="1">
    <citation type="journal article" date="2019" name="Int. J. Syst. Evol. Microbiol.">
        <title>The Global Catalogue of Microorganisms (GCM) 10K type strain sequencing project: providing services to taxonomists for standard genome sequencing and annotation.</title>
        <authorList>
            <consortium name="The Broad Institute Genomics Platform"/>
            <consortium name="The Broad Institute Genome Sequencing Center for Infectious Disease"/>
            <person name="Wu L."/>
            <person name="Ma J."/>
        </authorList>
    </citation>
    <scope>NUCLEOTIDE SEQUENCE [LARGE SCALE GENOMIC DNA]</scope>
    <source>
        <strain evidence="4">CECT 8472</strain>
    </source>
</reference>
<feature type="domain" description="FAD dependent oxidoreductase" evidence="2">
    <location>
        <begin position="50"/>
        <end position="410"/>
    </location>
</feature>
<organism evidence="3 4">
    <name type="scientific">Fodinicurvata halophila</name>
    <dbReference type="NCBI Taxonomy" id="1419723"/>
    <lineage>
        <taxon>Bacteria</taxon>
        <taxon>Pseudomonadati</taxon>
        <taxon>Pseudomonadota</taxon>
        <taxon>Alphaproteobacteria</taxon>
        <taxon>Rhodospirillales</taxon>
        <taxon>Rhodovibrionaceae</taxon>
        <taxon>Fodinicurvata</taxon>
    </lineage>
</organism>
<keyword evidence="1 3" id="KW-0560">Oxidoreductase</keyword>
<dbReference type="EC" id="1.-.-.-" evidence="3"/>
<sequence>MSDQAPTYADPLALKRPVHGEEAPDTYWHATAGPAAPDDGVLKQDMTCEVAVIGGGYTGLSSAYYLARQGIGPVAVLEANRPGWGCSGRNGSFARPAIGRIPYEEWDRRWGRDIADEMFSEALAALQSVRDTIAEAAIDCEVMPEGWLKVAHRPGQVSALQTEAALLRERFGLDVDFLDGERLAAEHVRGGEAYAALRWPVSFAMHPVKLAYGLVNAAREAGASVHGGTPVIGLDKEGAYHRLSTPAAEVRARHVVIATNGYSVEKLFAPLRSRLLPVLSNVVVTQPLTAEEKAEGNFHTTDCISDTRKMLYYYRRLPDDRIMLGGKGPVRPGPEAMARHRDALLAAVGRKFPFMQHPRADYFWGGWVALTRDSIPHVATAEDDRTLHYAMGYIGSGVSCSIHAGRRLAEHIAGGGQAFPAPMARGLPKYPFAAFRRLGQAVAMSWFARKDEKGL</sequence>
<dbReference type="EMBL" id="JBHSCW010000006">
    <property type="protein sequence ID" value="MFC4352235.1"/>
    <property type="molecule type" value="Genomic_DNA"/>
</dbReference>
<dbReference type="SUPFAM" id="SSF51905">
    <property type="entry name" value="FAD/NAD(P)-binding domain"/>
    <property type="match status" value="1"/>
</dbReference>
<dbReference type="InterPro" id="IPR036188">
    <property type="entry name" value="FAD/NAD-bd_sf"/>
</dbReference>
<comment type="caution">
    <text evidence="3">The sequence shown here is derived from an EMBL/GenBank/DDBJ whole genome shotgun (WGS) entry which is preliminary data.</text>
</comment>
<dbReference type="Gene3D" id="3.50.50.60">
    <property type="entry name" value="FAD/NAD(P)-binding domain"/>
    <property type="match status" value="1"/>
</dbReference>
<proteinExistence type="predicted"/>
<dbReference type="Gene3D" id="3.30.9.10">
    <property type="entry name" value="D-Amino Acid Oxidase, subunit A, domain 2"/>
    <property type="match status" value="1"/>
</dbReference>
<dbReference type="Proteomes" id="UP001595799">
    <property type="component" value="Unassembled WGS sequence"/>
</dbReference>
<dbReference type="PANTHER" id="PTHR13847">
    <property type="entry name" value="SARCOSINE DEHYDROGENASE-RELATED"/>
    <property type="match status" value="1"/>
</dbReference>
<dbReference type="GO" id="GO:0016491">
    <property type="term" value="F:oxidoreductase activity"/>
    <property type="evidence" value="ECO:0007669"/>
    <property type="project" value="UniProtKB-KW"/>
</dbReference>
<evidence type="ECO:0000313" key="4">
    <source>
        <dbReference type="Proteomes" id="UP001595799"/>
    </source>
</evidence>
<keyword evidence="4" id="KW-1185">Reference proteome</keyword>
<evidence type="ECO:0000259" key="2">
    <source>
        <dbReference type="Pfam" id="PF01266"/>
    </source>
</evidence>
<protein>
    <submittedName>
        <fullName evidence="3">NAD(P)/FAD-dependent oxidoreductase</fullName>
        <ecNumber evidence="3">1.-.-.-</ecNumber>
    </submittedName>
</protein>
<name>A0ABV8ULW9_9PROT</name>
<dbReference type="RefSeq" id="WP_382422582.1">
    <property type="nucleotide sequence ID" value="NZ_JBHSCW010000006.1"/>
</dbReference>
<evidence type="ECO:0000256" key="1">
    <source>
        <dbReference type="ARBA" id="ARBA00023002"/>
    </source>
</evidence>
<dbReference type="InterPro" id="IPR006076">
    <property type="entry name" value="FAD-dep_OxRdtase"/>
</dbReference>